<keyword evidence="3" id="KW-0813">Transport</keyword>
<organism evidence="6 7">
    <name type="scientific">Monoraphidium neglectum</name>
    <dbReference type="NCBI Taxonomy" id="145388"/>
    <lineage>
        <taxon>Eukaryota</taxon>
        <taxon>Viridiplantae</taxon>
        <taxon>Chlorophyta</taxon>
        <taxon>core chlorophytes</taxon>
        <taxon>Chlorophyceae</taxon>
        <taxon>CS clade</taxon>
        <taxon>Sphaeropleales</taxon>
        <taxon>Selenastraceae</taxon>
        <taxon>Monoraphidium</taxon>
    </lineage>
</organism>
<dbReference type="GO" id="GO:0005829">
    <property type="term" value="C:cytosol"/>
    <property type="evidence" value="ECO:0007669"/>
    <property type="project" value="GOC"/>
</dbReference>
<dbReference type="KEGG" id="mng:MNEG_6746"/>
<dbReference type="GO" id="GO:0005770">
    <property type="term" value="C:late endosome"/>
    <property type="evidence" value="ECO:0007669"/>
    <property type="project" value="TreeGrafter"/>
</dbReference>
<dbReference type="Gene3D" id="1.25.40.660">
    <property type="entry name" value="Vacuolar protein sorting-associated protein 35, helical subcomplex Vps35-C"/>
    <property type="match status" value="1"/>
</dbReference>
<dbReference type="PANTHER" id="PTHR11099">
    <property type="entry name" value="VACUOLAR SORTING PROTEIN 35"/>
    <property type="match status" value="1"/>
</dbReference>
<evidence type="ECO:0000313" key="6">
    <source>
        <dbReference type="EMBL" id="KIZ01214.1"/>
    </source>
</evidence>
<evidence type="ECO:0000256" key="5">
    <source>
        <dbReference type="ARBA" id="ARBA00023136"/>
    </source>
</evidence>
<dbReference type="AlphaFoldDB" id="A0A0D2L1L3"/>
<dbReference type="Proteomes" id="UP000054498">
    <property type="component" value="Unassembled WGS sequence"/>
</dbReference>
<dbReference type="RefSeq" id="XP_013900233.1">
    <property type="nucleotide sequence ID" value="XM_014044779.1"/>
</dbReference>
<dbReference type="GO" id="GO:0030906">
    <property type="term" value="C:retromer, cargo-selective complex"/>
    <property type="evidence" value="ECO:0007669"/>
    <property type="project" value="InterPro"/>
</dbReference>
<evidence type="ECO:0008006" key="8">
    <source>
        <dbReference type="Google" id="ProtNLM"/>
    </source>
</evidence>
<evidence type="ECO:0000256" key="3">
    <source>
        <dbReference type="ARBA" id="ARBA00022448"/>
    </source>
</evidence>
<reference evidence="6 7" key="1">
    <citation type="journal article" date="2013" name="BMC Genomics">
        <title>Reconstruction of the lipid metabolism for the microalga Monoraphidium neglectum from its genome sequence reveals characteristics suitable for biofuel production.</title>
        <authorList>
            <person name="Bogen C."/>
            <person name="Al-Dilaimi A."/>
            <person name="Albersmeier A."/>
            <person name="Wichmann J."/>
            <person name="Grundmann M."/>
            <person name="Rupp O."/>
            <person name="Lauersen K.J."/>
            <person name="Blifernez-Klassen O."/>
            <person name="Kalinowski J."/>
            <person name="Goesmann A."/>
            <person name="Mussgnug J.H."/>
            <person name="Kruse O."/>
        </authorList>
    </citation>
    <scope>NUCLEOTIDE SEQUENCE [LARGE SCALE GENOMIC DNA]</scope>
    <source>
        <strain evidence="6 7">SAG 48.87</strain>
    </source>
</reference>
<evidence type="ECO:0000256" key="1">
    <source>
        <dbReference type="ARBA" id="ARBA00004170"/>
    </source>
</evidence>
<keyword evidence="5" id="KW-0472">Membrane</keyword>
<dbReference type="STRING" id="145388.A0A0D2L1L3"/>
<gene>
    <name evidence="6" type="ORF">MNEG_6746</name>
</gene>
<comment type="subcellular location">
    <subcellularLocation>
        <location evidence="1">Membrane</location>
        <topology evidence="1">Peripheral membrane protein</topology>
    </subcellularLocation>
</comment>
<dbReference type="GeneID" id="25739622"/>
<evidence type="ECO:0000256" key="2">
    <source>
        <dbReference type="ARBA" id="ARBA00006536"/>
    </source>
</evidence>
<protein>
    <recommendedName>
        <fullName evidence="8">Vacuolar protein sorting-associated protein 35</fullName>
    </recommendedName>
</protein>
<dbReference type="PANTHER" id="PTHR11099:SF0">
    <property type="entry name" value="VACUOLAR PROTEIN SORTING-ASSOCIATED PROTEIN 35"/>
    <property type="match status" value="1"/>
</dbReference>
<evidence type="ECO:0000313" key="7">
    <source>
        <dbReference type="Proteomes" id="UP000054498"/>
    </source>
</evidence>
<evidence type="ECO:0000256" key="4">
    <source>
        <dbReference type="ARBA" id="ARBA00022927"/>
    </source>
</evidence>
<sequence>MDRLARYAASDPAVVEQLLGSHAFEKFVESISKVAELHGDIPAASLVEMYVALMRFTEQVHPERLDNVNRVLGAAHTALAAKGGVSGEPKAEKALVALLLAPLGKCAPVAVLGLSNFPPLMGLLPPRTHKDVAIKVVQTLLSHGVRVGSLESVQQLFRFIAPLVEEGPAEDEPDDEDMEDEQLLVSRLLHQLASDDPQKHFAILAAVRTHLERGGPRRMRHTFPALAFCALEVVRRLIAAGGPITTPDKPADADADADASAAADAGAAAADGADAAAAAGGASAEGALQWLLGVALALSEVPAPLQALRLMLVAGHVCSEEAGLELLTYEFFEQAFTLYEDAIADSRAKVTALQAIVGTLHRCHSITPDNRDALSQAVAAYAAKLLKRADQCRAACGTSHLWWQDGPAPGAQPKPAPAAAAAQPPVRDAAKVMAGLKRALKAVGAAKQQRAASGLAAARAAGGGSGGGAGGKAAAAAAVHLGLYVTIANHYLYYFEKGVSEMSAGVVSQLLELVSSELAANADAVEPDVAAFWEATKRHIAHQKALEAGGGGGAAKYAALNV</sequence>
<dbReference type="EMBL" id="KK101346">
    <property type="protein sequence ID" value="KIZ01214.1"/>
    <property type="molecule type" value="Genomic_DNA"/>
</dbReference>
<accession>A0A0D2L1L3</accession>
<name>A0A0D2L1L3_9CHLO</name>
<keyword evidence="4" id="KW-0653">Protein transport</keyword>
<dbReference type="GO" id="GO:0042147">
    <property type="term" value="P:retrograde transport, endosome to Golgi"/>
    <property type="evidence" value="ECO:0007669"/>
    <property type="project" value="InterPro"/>
</dbReference>
<dbReference type="InterPro" id="IPR005378">
    <property type="entry name" value="Vps35"/>
</dbReference>
<dbReference type="GO" id="GO:0006886">
    <property type="term" value="P:intracellular protein transport"/>
    <property type="evidence" value="ECO:0007669"/>
    <property type="project" value="TreeGrafter"/>
</dbReference>
<dbReference type="OrthoDB" id="10258141at2759"/>
<proteinExistence type="inferred from homology"/>
<comment type="similarity">
    <text evidence="2">Belongs to the VPS35 family.</text>
</comment>
<dbReference type="Pfam" id="PF03635">
    <property type="entry name" value="Vps35"/>
    <property type="match status" value="1"/>
</dbReference>
<keyword evidence="7" id="KW-1185">Reference proteome</keyword>
<dbReference type="InterPro" id="IPR042491">
    <property type="entry name" value="Vps35_C"/>
</dbReference>